<accession>A0A2H9T697</accession>
<keyword evidence="3" id="KW-0408">Iron</keyword>
<feature type="domain" description="Molybdopterin dinucleotide-binding" evidence="6">
    <location>
        <begin position="416"/>
        <end position="521"/>
    </location>
</feature>
<evidence type="ECO:0000259" key="5">
    <source>
        <dbReference type="Pfam" id="PF00384"/>
    </source>
</evidence>
<dbReference type="Gene3D" id="3.40.50.740">
    <property type="match status" value="1"/>
</dbReference>
<dbReference type="InterPro" id="IPR009010">
    <property type="entry name" value="Asp_de-COase-like_dom_sf"/>
</dbReference>
<dbReference type="Gene3D" id="2.40.40.20">
    <property type="match status" value="1"/>
</dbReference>
<dbReference type="GO" id="GO:0043546">
    <property type="term" value="F:molybdopterin cofactor binding"/>
    <property type="evidence" value="ECO:0007669"/>
    <property type="project" value="InterPro"/>
</dbReference>
<dbReference type="GO" id="GO:0016020">
    <property type="term" value="C:membrane"/>
    <property type="evidence" value="ECO:0007669"/>
    <property type="project" value="TreeGrafter"/>
</dbReference>
<dbReference type="SUPFAM" id="SSF53706">
    <property type="entry name" value="Formate dehydrogenase/DMSO reductase, domains 1-3"/>
    <property type="match status" value="1"/>
</dbReference>
<feature type="domain" description="Molybdopterin oxidoreductase" evidence="5">
    <location>
        <begin position="1"/>
        <end position="331"/>
    </location>
</feature>
<dbReference type="Pfam" id="PF00384">
    <property type="entry name" value="Molybdopterin"/>
    <property type="match status" value="1"/>
</dbReference>
<dbReference type="InterPro" id="IPR006656">
    <property type="entry name" value="Mopterin_OxRdtase"/>
</dbReference>
<dbReference type="AlphaFoldDB" id="A0A2H9T697"/>
<evidence type="ECO:0000256" key="1">
    <source>
        <dbReference type="ARBA" id="ARBA00022723"/>
    </source>
</evidence>
<organism evidence="7">
    <name type="scientific">invertebrate metagenome</name>
    <dbReference type="NCBI Taxonomy" id="1711999"/>
    <lineage>
        <taxon>unclassified sequences</taxon>
        <taxon>metagenomes</taxon>
        <taxon>organismal metagenomes</taxon>
    </lineage>
</organism>
<dbReference type="SUPFAM" id="SSF50692">
    <property type="entry name" value="ADC-like"/>
    <property type="match status" value="1"/>
</dbReference>
<dbReference type="GO" id="GO:0022904">
    <property type="term" value="P:respiratory electron transport chain"/>
    <property type="evidence" value="ECO:0007669"/>
    <property type="project" value="TreeGrafter"/>
</dbReference>
<dbReference type="GO" id="GO:0051536">
    <property type="term" value="F:iron-sulfur cluster binding"/>
    <property type="evidence" value="ECO:0007669"/>
    <property type="project" value="UniProtKB-KW"/>
</dbReference>
<evidence type="ECO:0000256" key="2">
    <source>
        <dbReference type="ARBA" id="ARBA00023002"/>
    </source>
</evidence>
<evidence type="ECO:0000256" key="3">
    <source>
        <dbReference type="ARBA" id="ARBA00023004"/>
    </source>
</evidence>
<comment type="caution">
    <text evidence="7">The sequence shown here is derived from an EMBL/GenBank/DDBJ whole genome shotgun (WGS) entry which is preliminary data.</text>
</comment>
<dbReference type="EC" id="1.17.99.7" evidence="7"/>
<dbReference type="InterPro" id="IPR006657">
    <property type="entry name" value="MoPterin_dinucl-bd_dom"/>
</dbReference>
<dbReference type="Pfam" id="PF01568">
    <property type="entry name" value="Molydop_binding"/>
    <property type="match status" value="1"/>
</dbReference>
<evidence type="ECO:0000259" key="6">
    <source>
        <dbReference type="Pfam" id="PF01568"/>
    </source>
</evidence>
<dbReference type="Gene3D" id="3.40.228.10">
    <property type="entry name" value="Dimethylsulfoxide Reductase, domain 2"/>
    <property type="match status" value="1"/>
</dbReference>
<protein>
    <submittedName>
        <fullName evidence="7">Formate dehydrogenase H</fullName>
        <ecNumber evidence="7">1.17.99.7</ecNumber>
    </submittedName>
</protein>
<dbReference type="InterPro" id="IPR050123">
    <property type="entry name" value="Prok_molybdopt-oxidoreductase"/>
</dbReference>
<dbReference type="PANTHER" id="PTHR43105:SF14">
    <property type="entry name" value="FORMATE DEHYDROGENASE H"/>
    <property type="match status" value="1"/>
</dbReference>
<dbReference type="EMBL" id="NSIT01000136">
    <property type="protein sequence ID" value="PJE78722.1"/>
    <property type="molecule type" value="Genomic_DNA"/>
</dbReference>
<dbReference type="GO" id="GO:0046872">
    <property type="term" value="F:metal ion binding"/>
    <property type="evidence" value="ECO:0007669"/>
    <property type="project" value="UniProtKB-KW"/>
</dbReference>
<reference evidence="7" key="1">
    <citation type="journal article" date="2017" name="Appl. Environ. Microbiol.">
        <title>Molecular characterization of an Endozoicomonas-like organism causing infection in king scallop Pecten maximus L.</title>
        <authorList>
            <person name="Cano I."/>
            <person name="van Aerle R."/>
            <person name="Ross S."/>
            <person name="Verner-Jeffreys D.W."/>
            <person name="Paley R.K."/>
            <person name="Rimmer G."/>
            <person name="Ryder D."/>
            <person name="Hooper P."/>
            <person name="Stone D."/>
            <person name="Feist S.W."/>
        </authorList>
    </citation>
    <scope>NUCLEOTIDE SEQUENCE</scope>
</reference>
<dbReference type="InterPro" id="IPR041925">
    <property type="entry name" value="CT_Formate-Dh_H"/>
</dbReference>
<evidence type="ECO:0000313" key="7">
    <source>
        <dbReference type="EMBL" id="PJE78722.1"/>
    </source>
</evidence>
<sequence>MTNSFEEFEKTKLFIIIGSNMLEAHPVAATFLKKAVQNGTKLILIDPRKQKLLQFADTHIQLKCGTDVALINALMHVLIRDQIYDKNFVEQHCENFEALKEQVAHCTPEYAADICGITPREITDAAHMMASIKPAMLCYTLGLTEHISGTDNVLSVANLQMLLGNMGQEGGGVNPLRGQNNVQGACDMAALPNYLPGYGKFTDPITRQRFADFWQVPSLPSQEGLKMPQMFEGMSSGKIRGMYIFGENVANTEPDTRKVEEELSSVEFLVCQDIFLTETTRFADVVFPAAAWSEKDGTFTSSERRVNRVRAVSTPPGDARPDWWIFKEIATRFGHQWPSSSAKDIWDNEISQIVPTMRGIKYDRIKEDGLQWPCTDENHPGTPILHKGGQFTRGKGHLTPIDFRPPAELPDEEYPLVLSTGRRLPHYHTRTQTGNSIGLNDVMSREWVDISPQDADRLRILEGETVTVSSRRGSVEIIAHITDEVPKGMVWMTFHFRKTNANWLTNPAFDPETLTAEYKVCTVRIDKKSA</sequence>
<proteinExistence type="predicted"/>
<dbReference type="PANTHER" id="PTHR43105">
    <property type="entry name" value="RESPIRATORY NITRATE REDUCTASE"/>
    <property type="match status" value="1"/>
</dbReference>
<dbReference type="CDD" id="cd02790">
    <property type="entry name" value="MopB_CT_Formate-Dh_H"/>
    <property type="match status" value="1"/>
</dbReference>
<name>A0A2H9T697_9ZZZZ</name>
<evidence type="ECO:0000256" key="4">
    <source>
        <dbReference type="ARBA" id="ARBA00023014"/>
    </source>
</evidence>
<keyword evidence="1" id="KW-0479">Metal-binding</keyword>
<keyword evidence="4" id="KW-0411">Iron-sulfur</keyword>
<keyword evidence="2 7" id="KW-0560">Oxidoreductase</keyword>
<gene>
    <name evidence="7" type="primary">fdhF</name>
    <name evidence="7" type="ORF">CI610_02330</name>
</gene>
<dbReference type="GO" id="GO:0003954">
    <property type="term" value="F:NADH dehydrogenase activity"/>
    <property type="evidence" value="ECO:0007669"/>
    <property type="project" value="TreeGrafter"/>
</dbReference>